<dbReference type="SUPFAM" id="SSF52821">
    <property type="entry name" value="Rhodanese/Cell cycle control phosphatase"/>
    <property type="match status" value="2"/>
</dbReference>
<reference evidence="6" key="1">
    <citation type="submission" date="2017-09" db="EMBL/GenBank/DDBJ databases">
        <authorList>
            <person name="Varghese N."/>
            <person name="Submissions S."/>
        </authorList>
    </citation>
    <scope>NUCLEOTIDE SEQUENCE [LARGE SCALE GENOMIC DNA]</scope>
    <source>
        <strain evidence="6">CGMCC 4.6857</strain>
    </source>
</reference>
<sequence>MTAPLISPTELAVRADAHLILDATVELPSATFDGDHRATSGFPGWQAAHIPGSHHADLLTTFSDPDAPYHFAHPNPAALTAALSALGLITGTPVVVYDRAGGIWAARLWYLLDWIGIPTQVLDGGLAAWRNAGLPVESVSTPHTPAVTHPTSATARPDEPAVRTGGLTPRLKDGRWVTRDDLERWLAGDVEASVQCALNPEAFRGDVPTRYSRRGHLPGSGNLPARLLNTPDGRLLPPGQLRPVLSDLLDDPRPLWLYCGGGISAAALALALAVAGRDDVALYDGSLEEWSADPSRPLTLGSEPTPGHPATAHPDSAAQPDSTAHPRSAARPEPALRPESAAPVAHPEPAARPEPAAYPGSAAHPEQAARPEPVPPAARPESAVRANSEVRTNSAARTDSAAPTDSATHTDSAATAESGATPDRVAHRIAAGAAVAVRLSDAVRELVDRPEFAVLATAEPDGSSQLSVMWLGRDGDNLVMATKGGRRKVRNIRRDPRVTVLVHDRRAPTRYVEIRGHATVVGEGGSALVNELARRYTGRDHVIGDPGEEADRVVLRIVPERVVEQL</sequence>
<dbReference type="SUPFAM" id="SSF50475">
    <property type="entry name" value="FMN-binding split barrel"/>
    <property type="match status" value="1"/>
</dbReference>
<dbReference type="AlphaFoldDB" id="A0A285K7E4"/>
<evidence type="ECO:0000313" key="6">
    <source>
        <dbReference type="Proteomes" id="UP000219612"/>
    </source>
</evidence>
<feature type="domain" description="Rhodanese" evidence="4">
    <location>
        <begin position="201"/>
        <end position="299"/>
    </location>
</feature>
<feature type="region of interest" description="Disordered" evidence="3">
    <location>
        <begin position="290"/>
        <end position="422"/>
    </location>
</feature>
<proteinExistence type="predicted"/>
<evidence type="ECO:0000259" key="4">
    <source>
        <dbReference type="PROSITE" id="PS50206"/>
    </source>
</evidence>
<dbReference type="InterPro" id="IPR001763">
    <property type="entry name" value="Rhodanese-like_dom"/>
</dbReference>
<dbReference type="InterPro" id="IPR019920">
    <property type="entry name" value="F420-binding_dom_put"/>
</dbReference>
<evidence type="ECO:0000256" key="2">
    <source>
        <dbReference type="ARBA" id="ARBA00022737"/>
    </source>
</evidence>
<dbReference type="Proteomes" id="UP000219612">
    <property type="component" value="Unassembled WGS sequence"/>
</dbReference>
<dbReference type="Gene3D" id="2.30.110.10">
    <property type="entry name" value="Electron Transport, Fmn-binding Protein, Chain A"/>
    <property type="match status" value="1"/>
</dbReference>
<evidence type="ECO:0000256" key="1">
    <source>
        <dbReference type="ARBA" id="ARBA00022679"/>
    </source>
</evidence>
<protein>
    <submittedName>
        <fullName evidence="5">PPOX class probable F420-dependent enzyme</fullName>
    </submittedName>
</protein>
<gene>
    <name evidence="5" type="ORF">SAMN05421748_13336</name>
</gene>
<dbReference type="Pfam" id="PF00581">
    <property type="entry name" value="Rhodanese"/>
    <property type="match status" value="2"/>
</dbReference>
<dbReference type="InterPro" id="IPR045078">
    <property type="entry name" value="TST/MPST-like"/>
</dbReference>
<dbReference type="PROSITE" id="PS50206">
    <property type="entry name" value="RHODANESE_3"/>
    <property type="match status" value="2"/>
</dbReference>
<keyword evidence="6" id="KW-1185">Reference proteome</keyword>
<name>A0A285K7E4_9ACTN</name>
<feature type="compositionally biased region" description="Low complexity" evidence="3">
    <location>
        <begin position="394"/>
        <end position="418"/>
    </location>
</feature>
<keyword evidence="2" id="KW-0677">Repeat</keyword>
<dbReference type="InterPro" id="IPR036873">
    <property type="entry name" value="Rhodanese-like_dom_sf"/>
</dbReference>
<evidence type="ECO:0000313" key="5">
    <source>
        <dbReference type="EMBL" id="SNY68495.1"/>
    </source>
</evidence>
<dbReference type="Pfam" id="PF01243">
    <property type="entry name" value="PNPOx_N"/>
    <property type="match status" value="1"/>
</dbReference>
<feature type="compositionally biased region" description="Low complexity" evidence="3">
    <location>
        <begin position="338"/>
        <end position="371"/>
    </location>
</feature>
<dbReference type="Gene3D" id="3.40.250.10">
    <property type="entry name" value="Rhodanese-like domain"/>
    <property type="match status" value="2"/>
</dbReference>
<evidence type="ECO:0000256" key="3">
    <source>
        <dbReference type="SAM" id="MobiDB-lite"/>
    </source>
</evidence>
<feature type="domain" description="Rhodanese" evidence="4">
    <location>
        <begin position="45"/>
        <end position="138"/>
    </location>
</feature>
<dbReference type="NCBIfam" id="TIGR03618">
    <property type="entry name" value="Rv1155_F420"/>
    <property type="match status" value="1"/>
</dbReference>
<dbReference type="PANTHER" id="PTHR11364:SF27">
    <property type="entry name" value="SULFURTRANSFERASE"/>
    <property type="match status" value="1"/>
</dbReference>
<dbReference type="SMART" id="SM00450">
    <property type="entry name" value="RHOD"/>
    <property type="match status" value="2"/>
</dbReference>
<dbReference type="EMBL" id="OBDY01000033">
    <property type="protein sequence ID" value="SNY68495.1"/>
    <property type="molecule type" value="Genomic_DNA"/>
</dbReference>
<dbReference type="PANTHER" id="PTHR11364">
    <property type="entry name" value="THIOSULFATE SULFERTANSFERASE"/>
    <property type="match status" value="1"/>
</dbReference>
<feature type="region of interest" description="Disordered" evidence="3">
    <location>
        <begin position="140"/>
        <end position="168"/>
    </location>
</feature>
<dbReference type="InterPro" id="IPR012349">
    <property type="entry name" value="Split_barrel_FMN-bd"/>
</dbReference>
<accession>A0A285K7E4</accession>
<dbReference type="RefSeq" id="WP_097327927.1">
    <property type="nucleotide sequence ID" value="NZ_OBDY01000033.1"/>
</dbReference>
<dbReference type="GO" id="GO:0004792">
    <property type="term" value="F:thiosulfate-cyanide sulfurtransferase activity"/>
    <property type="evidence" value="ECO:0007669"/>
    <property type="project" value="TreeGrafter"/>
</dbReference>
<keyword evidence="1" id="KW-0808">Transferase</keyword>
<feature type="compositionally biased region" description="Polar residues" evidence="3">
    <location>
        <begin position="140"/>
        <end position="154"/>
    </location>
</feature>
<dbReference type="InterPro" id="IPR011576">
    <property type="entry name" value="Pyridox_Oxase_N"/>
</dbReference>
<organism evidence="5 6">
    <name type="scientific">Paractinoplanes atraurantiacus</name>
    <dbReference type="NCBI Taxonomy" id="1036182"/>
    <lineage>
        <taxon>Bacteria</taxon>
        <taxon>Bacillati</taxon>
        <taxon>Actinomycetota</taxon>
        <taxon>Actinomycetes</taxon>
        <taxon>Micromonosporales</taxon>
        <taxon>Micromonosporaceae</taxon>
        <taxon>Paractinoplanes</taxon>
    </lineage>
</organism>